<dbReference type="RefSeq" id="WP_091528281.1">
    <property type="nucleotide sequence ID" value="NZ_LT629772.1"/>
</dbReference>
<keyword evidence="1" id="KW-1133">Transmembrane helix</keyword>
<evidence type="ECO:0000313" key="2">
    <source>
        <dbReference type="EMBL" id="SDT26288.1"/>
    </source>
</evidence>
<dbReference type="AlphaFoldDB" id="A0A1H1YY05"/>
<sequence length="168" mass="17309">MTVEGTGPAGQQKPRTIRAGTLWAGGLATAFVAGLVAAVGVVVSENVLTIKLIHVGLPGNPHAANWLAYPVIGFLLAIAATALLHLLLVLVPQPIRFFNWIIALVAVLAAALPFASGISSRTFVTSAVDLLVVLAIWLLLTGTGARALRPVPTPRHSPDTGDSSGPMS</sequence>
<name>A0A1H1YY05_9ACTN</name>
<feature type="transmembrane region" description="Helical" evidence="1">
    <location>
        <begin position="122"/>
        <end position="140"/>
    </location>
</feature>
<evidence type="ECO:0000313" key="3">
    <source>
        <dbReference type="Proteomes" id="UP000199103"/>
    </source>
</evidence>
<feature type="transmembrane region" description="Helical" evidence="1">
    <location>
        <begin position="63"/>
        <end position="90"/>
    </location>
</feature>
<feature type="transmembrane region" description="Helical" evidence="1">
    <location>
        <begin position="97"/>
        <end position="116"/>
    </location>
</feature>
<dbReference type="STRING" id="630515.SAMN04489812_4853"/>
<protein>
    <submittedName>
        <fullName evidence="2">Uncharacterized protein</fullName>
    </submittedName>
</protein>
<proteinExistence type="predicted"/>
<accession>A0A1H1YY05</accession>
<dbReference type="Proteomes" id="UP000199103">
    <property type="component" value="Chromosome I"/>
</dbReference>
<reference evidence="2 3" key="1">
    <citation type="submission" date="2016-10" db="EMBL/GenBank/DDBJ databases">
        <authorList>
            <person name="de Groot N.N."/>
        </authorList>
    </citation>
    <scope>NUCLEOTIDE SEQUENCE [LARGE SCALE GENOMIC DNA]</scope>
    <source>
        <strain evidence="2 3">DSM 21800</strain>
    </source>
</reference>
<dbReference type="EMBL" id="LT629772">
    <property type="protein sequence ID" value="SDT26288.1"/>
    <property type="molecule type" value="Genomic_DNA"/>
</dbReference>
<organism evidence="2 3">
    <name type="scientific">Microlunatus soli</name>
    <dbReference type="NCBI Taxonomy" id="630515"/>
    <lineage>
        <taxon>Bacteria</taxon>
        <taxon>Bacillati</taxon>
        <taxon>Actinomycetota</taxon>
        <taxon>Actinomycetes</taxon>
        <taxon>Propionibacteriales</taxon>
        <taxon>Propionibacteriaceae</taxon>
        <taxon>Microlunatus</taxon>
    </lineage>
</organism>
<evidence type="ECO:0000256" key="1">
    <source>
        <dbReference type="SAM" id="Phobius"/>
    </source>
</evidence>
<feature type="transmembrane region" description="Helical" evidence="1">
    <location>
        <begin position="21"/>
        <end position="43"/>
    </location>
</feature>
<keyword evidence="1" id="KW-0812">Transmembrane</keyword>
<gene>
    <name evidence="2" type="ORF">SAMN04489812_4853</name>
</gene>
<keyword evidence="3" id="KW-1185">Reference proteome</keyword>
<keyword evidence="1" id="KW-0472">Membrane</keyword>